<dbReference type="RefSeq" id="WP_381519959.1">
    <property type="nucleotide sequence ID" value="NZ_JBHULN010000002.1"/>
</dbReference>
<comment type="caution">
    <text evidence="2">The sequence shown here is derived from an EMBL/GenBank/DDBJ whole genome shotgun (WGS) entry which is preliminary data.</text>
</comment>
<sequence>MIRVVTVVVWGMSVTIQAQTLPPFESEIRAFEATDKTTPPPRQPILFTGSSSIRLWDSLQGYFPDKVVLNRGFGGSELSDVIRYADRVIVRYQPKQVVLYAGENDIATGKQTGQQTYERFVTLFRYVRKKLPNVPFTFISIKPSPSRRAYFSEVKEANRLISQFLANQRNTSFVDIQPVMLQANGQPVGELFKPDSLHMKPEGYRRWAKVLRPYLK</sequence>
<dbReference type="PANTHER" id="PTHR30383">
    <property type="entry name" value="THIOESTERASE 1/PROTEASE 1/LYSOPHOSPHOLIPASE L1"/>
    <property type="match status" value="1"/>
</dbReference>
<dbReference type="Gene3D" id="3.40.50.1110">
    <property type="entry name" value="SGNH hydrolase"/>
    <property type="match status" value="1"/>
</dbReference>
<accession>A0ABW5LZ09</accession>
<dbReference type="InterPro" id="IPR036514">
    <property type="entry name" value="SGNH_hydro_sf"/>
</dbReference>
<reference evidence="3" key="1">
    <citation type="journal article" date="2019" name="Int. J. Syst. Evol. Microbiol.">
        <title>The Global Catalogue of Microorganisms (GCM) 10K type strain sequencing project: providing services to taxonomists for standard genome sequencing and annotation.</title>
        <authorList>
            <consortium name="The Broad Institute Genomics Platform"/>
            <consortium name="The Broad Institute Genome Sequencing Center for Infectious Disease"/>
            <person name="Wu L."/>
            <person name="Ma J."/>
        </authorList>
    </citation>
    <scope>NUCLEOTIDE SEQUENCE [LARGE SCALE GENOMIC DNA]</scope>
    <source>
        <strain evidence="3">KCTC 42805</strain>
    </source>
</reference>
<dbReference type="InterPro" id="IPR051532">
    <property type="entry name" value="Ester_Hydrolysis_Enzymes"/>
</dbReference>
<dbReference type="Proteomes" id="UP001597469">
    <property type="component" value="Unassembled WGS sequence"/>
</dbReference>
<protein>
    <submittedName>
        <fullName evidence="2">GDSL-type esterase/lipase family protein</fullName>
    </submittedName>
</protein>
<dbReference type="EMBL" id="JBHULN010000002">
    <property type="protein sequence ID" value="MFD2569982.1"/>
    <property type="molecule type" value="Genomic_DNA"/>
</dbReference>
<organism evidence="2 3">
    <name type="scientific">Spirosoma soli</name>
    <dbReference type="NCBI Taxonomy" id="1770529"/>
    <lineage>
        <taxon>Bacteria</taxon>
        <taxon>Pseudomonadati</taxon>
        <taxon>Bacteroidota</taxon>
        <taxon>Cytophagia</taxon>
        <taxon>Cytophagales</taxon>
        <taxon>Cytophagaceae</taxon>
        <taxon>Spirosoma</taxon>
    </lineage>
</organism>
<feature type="domain" description="SGNH hydrolase-type esterase" evidence="1">
    <location>
        <begin position="55"/>
        <end position="206"/>
    </location>
</feature>
<evidence type="ECO:0000313" key="3">
    <source>
        <dbReference type="Proteomes" id="UP001597469"/>
    </source>
</evidence>
<proteinExistence type="predicted"/>
<gene>
    <name evidence="2" type="ORF">ACFSUS_05010</name>
</gene>
<evidence type="ECO:0000313" key="2">
    <source>
        <dbReference type="EMBL" id="MFD2569982.1"/>
    </source>
</evidence>
<dbReference type="PANTHER" id="PTHR30383:SF5">
    <property type="entry name" value="SGNH HYDROLASE-TYPE ESTERASE DOMAIN-CONTAINING PROTEIN"/>
    <property type="match status" value="1"/>
</dbReference>
<dbReference type="Pfam" id="PF13472">
    <property type="entry name" value="Lipase_GDSL_2"/>
    <property type="match status" value="1"/>
</dbReference>
<name>A0ABW5LZ09_9BACT</name>
<dbReference type="InterPro" id="IPR013830">
    <property type="entry name" value="SGNH_hydro"/>
</dbReference>
<keyword evidence="3" id="KW-1185">Reference proteome</keyword>
<evidence type="ECO:0000259" key="1">
    <source>
        <dbReference type="Pfam" id="PF13472"/>
    </source>
</evidence>
<dbReference type="SUPFAM" id="SSF52266">
    <property type="entry name" value="SGNH hydrolase"/>
    <property type="match status" value="1"/>
</dbReference>